<dbReference type="SUPFAM" id="SSF54909">
    <property type="entry name" value="Dimeric alpha+beta barrel"/>
    <property type="match status" value="1"/>
</dbReference>
<dbReference type="InterPro" id="IPR036388">
    <property type="entry name" value="WH-like_DNA-bd_sf"/>
</dbReference>
<dbReference type="InterPro" id="IPR036390">
    <property type="entry name" value="WH_DNA-bd_sf"/>
</dbReference>
<evidence type="ECO:0000256" key="3">
    <source>
        <dbReference type="ARBA" id="ARBA00023163"/>
    </source>
</evidence>
<dbReference type="InterPro" id="IPR019887">
    <property type="entry name" value="Tscrpt_reg_AsnC/Lrp_C"/>
</dbReference>
<evidence type="ECO:0000313" key="6">
    <source>
        <dbReference type="Proteomes" id="UP001165263"/>
    </source>
</evidence>
<dbReference type="PRINTS" id="PR00033">
    <property type="entry name" value="HTHASNC"/>
</dbReference>
<dbReference type="EMBL" id="JANUHC010000010">
    <property type="protein sequence ID" value="MCS0632487.1"/>
    <property type="molecule type" value="Genomic_DNA"/>
</dbReference>
<reference evidence="5" key="1">
    <citation type="submission" date="2022-08" db="EMBL/GenBank/DDBJ databases">
        <title>Reclassification of Massilia species as members of the genera Telluria, Duganella, Pseudoduganella, Mokoshia gen. nov. and Zemynaea gen. nov. using orthogonal and non-orthogonal genome-based approaches.</title>
        <authorList>
            <person name="Bowman J.P."/>
        </authorList>
    </citation>
    <scope>NUCLEOTIDE SEQUENCE</scope>
    <source>
        <strain evidence="5">LMG 11547</strain>
    </source>
</reference>
<sequence>MDNPASLDQFDVKIIEHLQREGRCSNVDLARRVGLSESPCLARTRQLQETGVIQGYGAEVALDKLGAHVIVFCEVTLASHRSQDLRKFEAGAARYGEIVECYNICGGYDYLLKIVAPGVAHFQALMERLLDDELGIAKFSSRIVLREPLARREVPLRVILGAKNSWE</sequence>
<dbReference type="SUPFAM" id="SSF46785">
    <property type="entry name" value="Winged helix' DNA-binding domain"/>
    <property type="match status" value="1"/>
</dbReference>
<comment type="caution">
    <text evidence="5">The sequence shown here is derived from an EMBL/GenBank/DDBJ whole genome shotgun (WGS) entry which is preliminary data.</text>
</comment>
<evidence type="ECO:0000313" key="5">
    <source>
        <dbReference type="EMBL" id="MCS0632487.1"/>
    </source>
</evidence>
<dbReference type="Pfam" id="PF13412">
    <property type="entry name" value="HTH_24"/>
    <property type="match status" value="1"/>
</dbReference>
<dbReference type="PROSITE" id="PS00519">
    <property type="entry name" value="HTH_ASNC_1"/>
    <property type="match status" value="1"/>
</dbReference>
<dbReference type="Gene3D" id="1.10.10.10">
    <property type="entry name" value="Winged helix-like DNA-binding domain superfamily/Winged helix DNA-binding domain"/>
    <property type="match status" value="1"/>
</dbReference>
<dbReference type="InterPro" id="IPR019885">
    <property type="entry name" value="Tscrpt_reg_HTH_AsnC-type_CS"/>
</dbReference>
<dbReference type="PANTHER" id="PTHR30154">
    <property type="entry name" value="LEUCINE-RESPONSIVE REGULATORY PROTEIN"/>
    <property type="match status" value="1"/>
</dbReference>
<dbReference type="InterPro" id="IPR019888">
    <property type="entry name" value="Tscrpt_reg_AsnC-like"/>
</dbReference>
<proteinExistence type="predicted"/>
<name>A0ABT2C519_9BURK</name>
<dbReference type="RefSeq" id="WP_259451522.1">
    <property type="nucleotide sequence ID" value="NZ_CP119520.1"/>
</dbReference>
<dbReference type="Gene3D" id="3.30.70.920">
    <property type="match status" value="1"/>
</dbReference>
<keyword evidence="1" id="KW-0805">Transcription regulation</keyword>
<dbReference type="Pfam" id="PF01037">
    <property type="entry name" value="AsnC_trans_reg"/>
    <property type="match status" value="1"/>
</dbReference>
<dbReference type="InterPro" id="IPR000485">
    <property type="entry name" value="AsnC-type_HTH_dom"/>
</dbReference>
<dbReference type="PANTHER" id="PTHR30154:SF34">
    <property type="entry name" value="TRANSCRIPTIONAL REGULATOR AZLB"/>
    <property type="match status" value="1"/>
</dbReference>
<dbReference type="PROSITE" id="PS50956">
    <property type="entry name" value="HTH_ASNC_2"/>
    <property type="match status" value="1"/>
</dbReference>
<accession>A0ABT2C519</accession>
<keyword evidence="3" id="KW-0804">Transcription</keyword>
<keyword evidence="2" id="KW-0238">DNA-binding</keyword>
<gene>
    <name evidence="5" type="ORF">NX786_24440</name>
</gene>
<dbReference type="SMART" id="SM00344">
    <property type="entry name" value="HTH_ASNC"/>
    <property type="match status" value="1"/>
</dbReference>
<evidence type="ECO:0000259" key="4">
    <source>
        <dbReference type="PROSITE" id="PS50956"/>
    </source>
</evidence>
<dbReference type="Proteomes" id="UP001165263">
    <property type="component" value="Unassembled WGS sequence"/>
</dbReference>
<evidence type="ECO:0000256" key="2">
    <source>
        <dbReference type="ARBA" id="ARBA00023125"/>
    </source>
</evidence>
<dbReference type="InterPro" id="IPR011008">
    <property type="entry name" value="Dimeric_a/b-barrel"/>
</dbReference>
<feature type="domain" description="HTH asnC-type" evidence="4">
    <location>
        <begin position="7"/>
        <end position="68"/>
    </location>
</feature>
<organism evidence="5 6">
    <name type="scientific">Telluria mixta</name>
    <dbReference type="NCBI Taxonomy" id="34071"/>
    <lineage>
        <taxon>Bacteria</taxon>
        <taxon>Pseudomonadati</taxon>
        <taxon>Pseudomonadota</taxon>
        <taxon>Betaproteobacteria</taxon>
        <taxon>Burkholderiales</taxon>
        <taxon>Oxalobacteraceae</taxon>
        <taxon>Telluria group</taxon>
        <taxon>Telluria</taxon>
    </lineage>
</organism>
<evidence type="ECO:0000256" key="1">
    <source>
        <dbReference type="ARBA" id="ARBA00023015"/>
    </source>
</evidence>
<protein>
    <submittedName>
        <fullName evidence="5">Lrp/AsnC family transcriptional regulator</fullName>
    </submittedName>
</protein>
<keyword evidence="6" id="KW-1185">Reference proteome</keyword>